<accession>A0ABS6UTU1</accession>
<keyword evidence="6" id="KW-1185">Reference proteome</keyword>
<dbReference type="InterPro" id="IPR000792">
    <property type="entry name" value="Tscrpt_reg_LuxR_C"/>
</dbReference>
<evidence type="ECO:0000256" key="1">
    <source>
        <dbReference type="ARBA" id="ARBA00023015"/>
    </source>
</evidence>
<dbReference type="SMART" id="SM00421">
    <property type="entry name" value="HTH_LUXR"/>
    <property type="match status" value="1"/>
</dbReference>
<keyword evidence="2" id="KW-0238">DNA-binding</keyword>
<dbReference type="EMBL" id="JADQDK010000001">
    <property type="protein sequence ID" value="MBW0135679.1"/>
    <property type="molecule type" value="Genomic_DNA"/>
</dbReference>
<evidence type="ECO:0000313" key="5">
    <source>
        <dbReference type="EMBL" id="MBW0135679.1"/>
    </source>
</evidence>
<dbReference type="Proteomes" id="UP000694287">
    <property type="component" value="Unassembled WGS sequence"/>
</dbReference>
<sequence length="502" mass="50371">MPGTAIEESSTGTVDAGTAHAVIDDAARAEEAWARGDAVAAIDAADRALATGSDPGARAAGVAAAAAAADGALLDAAGRWRGISGVLDADSAPSAVAAWAAARAALLAALAGDVDAGADDLAAAHVRLPDPAPRGLTVLLDGAEAGLDALRGAVEPAARRLAGLAATTVPADPLAPEQWGELAAAVAAAGGHERAARAMLDPVPGSRPTTRQRLLAAWLDLRAGRLSTAREALADVGGRPVLRRNAVLAAAVGVGLARRSGDTAALAATWHRVVPVMAGADIELFLVDAWGELSVGAALVADDSADLPGAIAAAVTSAGSPWWAVASQRWWELERAVAADDAAGAGAAAGPLTALAADHPVLRVRADAAAAWAAVLAGRVDPGTLDGVAAALDAAGRPWEAGQLCRAAAARAGTPAVARALLETGRRLRPARGPRRAAGSDELSDREREVGALVVDGLTHKEIGARLYISPKTVEQHVARLRQKLVVATRADLVAALRARIT</sequence>
<evidence type="ECO:0000256" key="2">
    <source>
        <dbReference type="ARBA" id="ARBA00023125"/>
    </source>
</evidence>
<dbReference type="PANTHER" id="PTHR44688:SF16">
    <property type="entry name" value="DNA-BINDING TRANSCRIPTIONAL ACTIVATOR DEVR_DOSR"/>
    <property type="match status" value="1"/>
</dbReference>
<dbReference type="Pfam" id="PF00196">
    <property type="entry name" value="GerE"/>
    <property type="match status" value="1"/>
</dbReference>
<dbReference type="PANTHER" id="PTHR44688">
    <property type="entry name" value="DNA-BINDING TRANSCRIPTIONAL ACTIVATOR DEVR_DOSR"/>
    <property type="match status" value="1"/>
</dbReference>
<dbReference type="RefSeq" id="WP_218603347.1">
    <property type="nucleotide sequence ID" value="NZ_JADQDJ010000122.1"/>
</dbReference>
<proteinExistence type="predicted"/>
<comment type="caution">
    <text evidence="5">The sequence shown here is derived from an EMBL/GenBank/DDBJ whole genome shotgun (WGS) entry which is preliminary data.</text>
</comment>
<evidence type="ECO:0000259" key="4">
    <source>
        <dbReference type="PROSITE" id="PS50043"/>
    </source>
</evidence>
<protein>
    <submittedName>
        <fullName evidence="5">Helix-turn-helix transcriptional regulator</fullName>
    </submittedName>
</protein>
<dbReference type="PROSITE" id="PS50043">
    <property type="entry name" value="HTH_LUXR_2"/>
    <property type="match status" value="1"/>
</dbReference>
<evidence type="ECO:0000256" key="3">
    <source>
        <dbReference type="ARBA" id="ARBA00023163"/>
    </source>
</evidence>
<dbReference type="CDD" id="cd06170">
    <property type="entry name" value="LuxR_C_like"/>
    <property type="match status" value="1"/>
</dbReference>
<organism evidence="5 6">
    <name type="scientific">Pseudonocardia abyssalis</name>
    <dbReference type="NCBI Taxonomy" id="2792008"/>
    <lineage>
        <taxon>Bacteria</taxon>
        <taxon>Bacillati</taxon>
        <taxon>Actinomycetota</taxon>
        <taxon>Actinomycetes</taxon>
        <taxon>Pseudonocardiales</taxon>
        <taxon>Pseudonocardiaceae</taxon>
        <taxon>Pseudonocardia</taxon>
    </lineage>
</organism>
<evidence type="ECO:0000313" key="6">
    <source>
        <dbReference type="Proteomes" id="UP000694287"/>
    </source>
</evidence>
<name>A0ABS6UTU1_9PSEU</name>
<keyword evidence="3" id="KW-0804">Transcription</keyword>
<reference evidence="5 6" key="1">
    <citation type="submission" date="2020-11" db="EMBL/GenBank/DDBJ databases">
        <title>Pseudonocardia abyssalis sp. nov. and Pseudonocardia oceani sp. nov., description and phylogenomic analysis of two novel actinomycetes isolated from the deep Southern Ocean.</title>
        <authorList>
            <person name="Parra J."/>
        </authorList>
    </citation>
    <scope>NUCLEOTIDE SEQUENCE [LARGE SCALE GENOMIC DNA]</scope>
    <source>
        <strain evidence="5 6">KRD-168</strain>
    </source>
</reference>
<feature type="domain" description="HTH luxR-type" evidence="4">
    <location>
        <begin position="436"/>
        <end position="501"/>
    </location>
</feature>
<keyword evidence="1" id="KW-0805">Transcription regulation</keyword>
<gene>
    <name evidence="5" type="ORF">I4I81_15640</name>
</gene>